<reference evidence="2" key="1">
    <citation type="submission" date="2021-04" db="EMBL/GenBank/DDBJ databases">
        <title>Oceanospirillales bacteria with DddD are important DMSP degraders in coastal seawater.</title>
        <authorList>
            <person name="Liu J."/>
        </authorList>
    </citation>
    <scope>NUCLEOTIDE SEQUENCE</scope>
    <source>
        <strain evidence="2">D13-4</strain>
    </source>
</reference>
<dbReference type="Proteomes" id="UP001059672">
    <property type="component" value="Chromosome"/>
</dbReference>
<organism evidence="2 3">
    <name type="scientific">Pseudomonas benzenivorans</name>
    <dbReference type="NCBI Taxonomy" id="556533"/>
    <lineage>
        <taxon>Bacteria</taxon>
        <taxon>Pseudomonadati</taxon>
        <taxon>Pseudomonadota</taxon>
        <taxon>Gammaproteobacteria</taxon>
        <taxon>Pseudomonadales</taxon>
        <taxon>Pseudomonadaceae</taxon>
        <taxon>Pseudomonas</taxon>
    </lineage>
</organism>
<evidence type="ECO:0000313" key="2">
    <source>
        <dbReference type="EMBL" id="UTW06083.1"/>
    </source>
</evidence>
<feature type="region of interest" description="Disordered" evidence="1">
    <location>
        <begin position="85"/>
        <end position="106"/>
    </location>
</feature>
<proteinExistence type="predicted"/>
<sequence length="106" mass="11235">MKAPITADVPMTEQERTFLGQHFKSLSRALADGVEQLQEAASRADRLVPAEPPVERAFATLDVPLSPQELEVVGKVIARLSRIFDSGGSPGADELIGHASSGRAGL</sequence>
<dbReference type="EMBL" id="CP073346">
    <property type="protein sequence ID" value="UTW06083.1"/>
    <property type="molecule type" value="Genomic_DNA"/>
</dbReference>
<protein>
    <submittedName>
        <fullName evidence="2">Uncharacterized protein</fullName>
    </submittedName>
</protein>
<keyword evidence="3" id="KW-1185">Reference proteome</keyword>
<accession>A0ABY5H207</accession>
<evidence type="ECO:0000256" key="1">
    <source>
        <dbReference type="SAM" id="MobiDB-lite"/>
    </source>
</evidence>
<gene>
    <name evidence="2" type="ORF">KDW96_12880</name>
</gene>
<dbReference type="RefSeq" id="WP_255836661.1">
    <property type="nucleotide sequence ID" value="NZ_CP073346.1"/>
</dbReference>
<evidence type="ECO:0000313" key="3">
    <source>
        <dbReference type="Proteomes" id="UP001059672"/>
    </source>
</evidence>
<name>A0ABY5H207_9PSED</name>